<dbReference type="AlphaFoldDB" id="A0A402CQ53"/>
<dbReference type="Gene3D" id="3.40.50.300">
    <property type="entry name" value="P-loop containing nucleotide triphosphate hydrolases"/>
    <property type="match status" value="1"/>
</dbReference>
<dbReference type="InterPro" id="IPR050921">
    <property type="entry name" value="T4SS_GSP_E_ATPase"/>
</dbReference>
<feature type="domain" description="Bacterial type II secretion system protein E" evidence="3">
    <location>
        <begin position="160"/>
        <end position="436"/>
    </location>
</feature>
<evidence type="ECO:0000256" key="2">
    <source>
        <dbReference type="SAM" id="MobiDB-lite"/>
    </source>
</evidence>
<dbReference type="PANTHER" id="PTHR30486">
    <property type="entry name" value="TWITCHING MOTILITY PROTEIN PILT"/>
    <property type="match status" value="1"/>
</dbReference>
<evidence type="ECO:0000313" key="5">
    <source>
        <dbReference type="Proteomes" id="UP000287394"/>
    </source>
</evidence>
<dbReference type="Pfam" id="PF00437">
    <property type="entry name" value="T2SSE"/>
    <property type="match status" value="1"/>
</dbReference>
<sequence length="509" mass="56177">MAFFRKRDDQQQPPAELPPYEPPPSRALNLDPTPVEAPLPTFSVADRLASVIEAEGADDTFFNMRRHGGDSGVSLPSQSAMEGEHAVPNAEELTELKQKIHRRFVKESEDDIAAVSRLSREALTEQIRAQTNQVIQEEGVTLPQTLRRQLLDAVVSEIVGFGPLEALLKDENVTEVMVNSAHQIYVERKGKLTRAVETFEDDAHVLRIIERIVAPLGRRIDESSPMVDARLPDGSRVNAIIPPLAIKGPSLTIRKFSKDPYKSDDLVRFGTVTPQMVEFLRACVYGRLNIIVSGGTGSGKTTTLNVLSSFIPDDERIVTIEDAAELQLQQDHVVTLESRPSNLEGKGEISIRQLVKNSLRMRPDRIIVGECRAGEALDMLQAMNTGHDGSLSTAHANTPRDAVARLETMVLMAGTALPVKAIREQIASAVQLIVQQGRLRDGSRKITHITEVQGMEGEVVVLQDIFRFEQRGVDANGKIIGEMRPTGLRPKFMTTLTAQGINFPKDLFL</sequence>
<dbReference type="InterPro" id="IPR027417">
    <property type="entry name" value="P-loop_NTPase"/>
</dbReference>
<feature type="region of interest" description="Disordered" evidence="2">
    <location>
        <begin position="1"/>
        <end position="34"/>
    </location>
</feature>
<evidence type="ECO:0000259" key="3">
    <source>
        <dbReference type="Pfam" id="PF00437"/>
    </source>
</evidence>
<evidence type="ECO:0000313" key="4">
    <source>
        <dbReference type="EMBL" id="BDI32818.1"/>
    </source>
</evidence>
<dbReference type="EMBL" id="AP025739">
    <property type="protein sequence ID" value="BDI32818.1"/>
    <property type="molecule type" value="Genomic_DNA"/>
</dbReference>
<keyword evidence="5" id="KW-1185">Reference proteome</keyword>
<dbReference type="Gene3D" id="3.30.450.380">
    <property type="match status" value="1"/>
</dbReference>
<feature type="compositionally biased region" description="Basic and acidic residues" evidence="2">
    <location>
        <begin position="1"/>
        <end position="10"/>
    </location>
</feature>
<evidence type="ECO:0000256" key="1">
    <source>
        <dbReference type="ARBA" id="ARBA00006611"/>
    </source>
</evidence>
<dbReference type="Proteomes" id="UP000287394">
    <property type="component" value="Chromosome"/>
</dbReference>
<name>A0A402CQ53_9BACT</name>
<proteinExistence type="inferred from homology"/>
<organism evidence="4 5">
    <name type="scientific">Capsulimonas corticalis</name>
    <dbReference type="NCBI Taxonomy" id="2219043"/>
    <lineage>
        <taxon>Bacteria</taxon>
        <taxon>Bacillati</taxon>
        <taxon>Armatimonadota</taxon>
        <taxon>Armatimonadia</taxon>
        <taxon>Capsulimonadales</taxon>
        <taxon>Capsulimonadaceae</taxon>
        <taxon>Capsulimonas</taxon>
    </lineage>
</organism>
<gene>
    <name evidence="4" type="ORF">CCAX7_48690</name>
</gene>
<comment type="similarity">
    <text evidence="1">Belongs to the GSP E family.</text>
</comment>
<accession>A0A402CQ53</accession>
<dbReference type="SUPFAM" id="SSF52540">
    <property type="entry name" value="P-loop containing nucleoside triphosphate hydrolases"/>
    <property type="match status" value="1"/>
</dbReference>
<dbReference type="InterPro" id="IPR001482">
    <property type="entry name" value="T2SS/T4SS_dom"/>
</dbReference>
<feature type="compositionally biased region" description="Pro residues" evidence="2">
    <location>
        <begin position="15"/>
        <end position="25"/>
    </location>
</feature>
<dbReference type="KEGG" id="ccot:CCAX7_48690"/>
<reference evidence="4 5" key="1">
    <citation type="journal article" date="2019" name="Int. J. Syst. Evol. Microbiol.">
        <title>Capsulimonas corticalis gen. nov., sp. nov., an aerobic capsulated bacterium, of a novel bacterial order, Capsulimonadales ord. nov., of the class Armatimonadia of the phylum Armatimonadetes.</title>
        <authorList>
            <person name="Li J."/>
            <person name="Kudo C."/>
            <person name="Tonouchi A."/>
        </authorList>
    </citation>
    <scope>NUCLEOTIDE SEQUENCE [LARGE SCALE GENOMIC DNA]</scope>
    <source>
        <strain evidence="4 5">AX-7</strain>
    </source>
</reference>
<dbReference type="FunFam" id="3.40.50.300:FF:000521">
    <property type="entry name" value="Type II secretion system protein E"/>
    <property type="match status" value="1"/>
</dbReference>
<dbReference type="GO" id="GO:0016887">
    <property type="term" value="F:ATP hydrolysis activity"/>
    <property type="evidence" value="ECO:0007669"/>
    <property type="project" value="InterPro"/>
</dbReference>
<protein>
    <submittedName>
        <fullName evidence="4">Type II secretion system protein E</fullName>
    </submittedName>
</protein>
<dbReference type="CDD" id="cd01130">
    <property type="entry name" value="VirB11-like_ATPase"/>
    <property type="match status" value="1"/>
</dbReference>
<dbReference type="PANTHER" id="PTHR30486:SF15">
    <property type="entry name" value="TYPE II_IV SECRETION SYSTEM ATPASE"/>
    <property type="match status" value="1"/>
</dbReference>